<protein>
    <recommendedName>
        <fullName evidence="3">Zinc finger Mcm10/DnaG-type domain-containing protein</fullName>
    </recommendedName>
</protein>
<evidence type="ECO:0000313" key="1">
    <source>
        <dbReference type="EMBL" id="EAY02545.1"/>
    </source>
</evidence>
<dbReference type="InParanoid" id="A2EXU1"/>
<reference evidence="1" key="1">
    <citation type="submission" date="2006-10" db="EMBL/GenBank/DDBJ databases">
        <authorList>
            <person name="Amadeo P."/>
            <person name="Zhao Q."/>
            <person name="Wortman J."/>
            <person name="Fraser-Liggett C."/>
            <person name="Carlton J."/>
        </authorList>
    </citation>
    <scope>NUCLEOTIDE SEQUENCE</scope>
    <source>
        <strain evidence="1">G3</strain>
    </source>
</reference>
<dbReference type="AlphaFoldDB" id="A2EXU1"/>
<evidence type="ECO:0000313" key="2">
    <source>
        <dbReference type="Proteomes" id="UP000001542"/>
    </source>
</evidence>
<keyword evidence="2" id="KW-1185">Reference proteome</keyword>
<dbReference type="KEGG" id="tva:4760385"/>
<dbReference type="EMBL" id="DS113533">
    <property type="protein sequence ID" value="EAY02545.1"/>
    <property type="molecule type" value="Genomic_DNA"/>
</dbReference>
<sequence length="218" mass="24631">MSAFDPLTFLTPSNTGGPNNCEYFGFKFDSVYDPEIWPKLCENFFYLKLSSAMKEKGETNVITVGVYGEPTKQGNFILSDLKSTHVQVISKFKVEYSPGTLLLLNCPEIIHTPTASIQISSEKQILKIGKVRTFGYCERQGTHLACTKFIDLSKKRLCSFHTAYYRLKAANQLNMQKKYFPTSMPINGFGNPRNHVRARNLLNINDNLTNGTESSNTF</sequence>
<dbReference type="VEuPathDB" id="TrichDB:TVAGG3_0653980"/>
<dbReference type="VEuPathDB" id="TrichDB:TVAG_494940"/>
<gene>
    <name evidence="1" type="ORF">TVAG_494940</name>
</gene>
<organism evidence="1 2">
    <name type="scientific">Trichomonas vaginalis (strain ATCC PRA-98 / G3)</name>
    <dbReference type="NCBI Taxonomy" id="412133"/>
    <lineage>
        <taxon>Eukaryota</taxon>
        <taxon>Metamonada</taxon>
        <taxon>Parabasalia</taxon>
        <taxon>Trichomonadida</taxon>
        <taxon>Trichomonadidae</taxon>
        <taxon>Trichomonas</taxon>
    </lineage>
</organism>
<name>A2EXU1_TRIV3</name>
<dbReference type="Proteomes" id="UP000001542">
    <property type="component" value="Unassembled WGS sequence"/>
</dbReference>
<accession>A2EXU1</accession>
<dbReference type="Gene3D" id="2.40.50.140">
    <property type="entry name" value="Nucleic acid-binding proteins"/>
    <property type="match status" value="1"/>
</dbReference>
<dbReference type="SMR" id="A2EXU1"/>
<dbReference type="InterPro" id="IPR012340">
    <property type="entry name" value="NA-bd_OB-fold"/>
</dbReference>
<evidence type="ECO:0008006" key="3">
    <source>
        <dbReference type="Google" id="ProtNLM"/>
    </source>
</evidence>
<reference evidence="1" key="2">
    <citation type="journal article" date="2007" name="Science">
        <title>Draft genome sequence of the sexually transmitted pathogen Trichomonas vaginalis.</title>
        <authorList>
            <person name="Carlton J.M."/>
            <person name="Hirt R.P."/>
            <person name="Silva J.C."/>
            <person name="Delcher A.L."/>
            <person name="Schatz M."/>
            <person name="Zhao Q."/>
            <person name="Wortman J.R."/>
            <person name="Bidwell S.L."/>
            <person name="Alsmark U.C.M."/>
            <person name="Besteiro S."/>
            <person name="Sicheritz-Ponten T."/>
            <person name="Noel C.J."/>
            <person name="Dacks J.B."/>
            <person name="Foster P.G."/>
            <person name="Simillion C."/>
            <person name="Van de Peer Y."/>
            <person name="Miranda-Saavedra D."/>
            <person name="Barton G.J."/>
            <person name="Westrop G.D."/>
            <person name="Mueller S."/>
            <person name="Dessi D."/>
            <person name="Fiori P.L."/>
            <person name="Ren Q."/>
            <person name="Paulsen I."/>
            <person name="Zhang H."/>
            <person name="Bastida-Corcuera F.D."/>
            <person name="Simoes-Barbosa A."/>
            <person name="Brown M.T."/>
            <person name="Hayes R.D."/>
            <person name="Mukherjee M."/>
            <person name="Okumura C.Y."/>
            <person name="Schneider R."/>
            <person name="Smith A.J."/>
            <person name="Vanacova S."/>
            <person name="Villalvazo M."/>
            <person name="Haas B.J."/>
            <person name="Pertea M."/>
            <person name="Feldblyum T.V."/>
            <person name="Utterback T.R."/>
            <person name="Shu C.L."/>
            <person name="Osoegawa K."/>
            <person name="de Jong P.J."/>
            <person name="Hrdy I."/>
            <person name="Horvathova L."/>
            <person name="Zubacova Z."/>
            <person name="Dolezal P."/>
            <person name="Malik S.B."/>
            <person name="Logsdon J.M. Jr."/>
            <person name="Henze K."/>
            <person name="Gupta A."/>
            <person name="Wang C.C."/>
            <person name="Dunne R.L."/>
            <person name="Upcroft J.A."/>
            <person name="Upcroft P."/>
            <person name="White O."/>
            <person name="Salzberg S.L."/>
            <person name="Tang P."/>
            <person name="Chiu C.-H."/>
            <person name="Lee Y.-S."/>
            <person name="Embley T.M."/>
            <person name="Coombs G.H."/>
            <person name="Mottram J.C."/>
            <person name="Tachezy J."/>
            <person name="Fraser-Liggett C.M."/>
            <person name="Johnson P.J."/>
        </authorList>
    </citation>
    <scope>NUCLEOTIDE SEQUENCE [LARGE SCALE GENOMIC DNA]</scope>
    <source>
        <strain evidence="1">G3</strain>
    </source>
</reference>
<dbReference type="RefSeq" id="XP_001314784.1">
    <property type="nucleotide sequence ID" value="XM_001314750.1"/>
</dbReference>
<proteinExistence type="predicted"/>